<feature type="domain" description="SCP" evidence="6">
    <location>
        <begin position="210"/>
        <end position="323"/>
    </location>
</feature>
<evidence type="ECO:0000313" key="8">
    <source>
        <dbReference type="Proteomes" id="UP000178068"/>
    </source>
</evidence>
<comment type="caution">
    <text evidence="7">The sequence shown here is derived from an EMBL/GenBank/DDBJ whole genome shotgun (WGS) entry which is preliminary data.</text>
</comment>
<dbReference type="GO" id="GO:0009403">
    <property type="term" value="P:toxin biosynthetic process"/>
    <property type="evidence" value="ECO:0007669"/>
    <property type="project" value="InterPro"/>
</dbReference>
<dbReference type="CDD" id="cd05379">
    <property type="entry name" value="CAP_bacterial"/>
    <property type="match status" value="1"/>
</dbReference>
<feature type="transmembrane region" description="Helical" evidence="5">
    <location>
        <begin position="66"/>
        <end position="89"/>
    </location>
</feature>
<evidence type="ECO:0000313" key="7">
    <source>
        <dbReference type="EMBL" id="OGY29294.1"/>
    </source>
</evidence>
<reference evidence="7 8" key="1">
    <citation type="journal article" date="2016" name="Nat. Commun.">
        <title>Thousands of microbial genomes shed light on interconnected biogeochemical processes in an aquifer system.</title>
        <authorList>
            <person name="Anantharaman K."/>
            <person name="Brown C.T."/>
            <person name="Hug L.A."/>
            <person name="Sharon I."/>
            <person name="Castelle C.J."/>
            <person name="Probst A.J."/>
            <person name="Thomas B.C."/>
            <person name="Singh A."/>
            <person name="Wilkins M.J."/>
            <person name="Karaoz U."/>
            <person name="Brodie E.L."/>
            <person name="Williams K.H."/>
            <person name="Hubbard S.S."/>
            <person name="Banfield J.F."/>
        </authorList>
    </citation>
    <scope>NUCLEOTIDE SEQUENCE [LARGE SCALE GENOMIC DNA]</scope>
</reference>
<sequence length="327" mass="36636">MSINLVDLIVIAVLAYFVWQGFLIGLIAGMLNLATTVISFLAASIFYPFAGGILSHEFGIGDNFSFILSFFLILIVSEVVLSFLVGWIYKSLITPLHKRYKAFSRVDQALGVFPSGLVGAILVSLFLILFLVFPINPSLRSMTERSWWGRHVLVRALELEPKVERYLNRLPYKSLIYLLTPDPKSGEVVKLSFPAKLTLKEDPDSEKTLLALVNQERSRRGLDAVKADRKLTEVGRAHCLDMFKRSYFSHYTPEGSSPFDRMREAKINYTFAGENLAYAPSVEIALQGLMNSKGHRENILRAEFGHLGVGIIDGGLSGKMFCQEFTN</sequence>
<keyword evidence="3 5" id="KW-1133">Transmembrane helix</keyword>
<dbReference type="STRING" id="1802603.A3F35_01135"/>
<name>A0A1G1WNM4_9BACT</name>
<keyword evidence="4 5" id="KW-0472">Membrane</keyword>
<feature type="transmembrane region" description="Helical" evidence="5">
    <location>
        <begin position="33"/>
        <end position="54"/>
    </location>
</feature>
<accession>A0A1G1WNM4</accession>
<evidence type="ECO:0000256" key="2">
    <source>
        <dbReference type="ARBA" id="ARBA00022692"/>
    </source>
</evidence>
<dbReference type="AlphaFoldDB" id="A0A1G1WNM4"/>
<dbReference type="Proteomes" id="UP000178068">
    <property type="component" value="Unassembled WGS sequence"/>
</dbReference>
<dbReference type="PANTHER" id="PTHR31157">
    <property type="entry name" value="SCP DOMAIN-CONTAINING PROTEIN"/>
    <property type="match status" value="1"/>
</dbReference>
<proteinExistence type="predicted"/>
<keyword evidence="2 5" id="KW-0812">Transmembrane</keyword>
<dbReference type="PANTHER" id="PTHR31157:SF1">
    <property type="entry name" value="SCP DOMAIN-CONTAINING PROTEIN"/>
    <property type="match status" value="1"/>
</dbReference>
<dbReference type="Gene3D" id="3.40.33.10">
    <property type="entry name" value="CAP"/>
    <property type="match status" value="1"/>
</dbReference>
<dbReference type="EMBL" id="MHCZ01000037">
    <property type="protein sequence ID" value="OGY29294.1"/>
    <property type="molecule type" value="Genomic_DNA"/>
</dbReference>
<dbReference type="InterPro" id="IPR014044">
    <property type="entry name" value="CAP_dom"/>
</dbReference>
<evidence type="ECO:0000259" key="6">
    <source>
        <dbReference type="Pfam" id="PF00188"/>
    </source>
</evidence>
<dbReference type="Pfam" id="PF00188">
    <property type="entry name" value="CAP"/>
    <property type="match status" value="1"/>
</dbReference>
<dbReference type="SUPFAM" id="SSF55797">
    <property type="entry name" value="PR-1-like"/>
    <property type="match status" value="1"/>
</dbReference>
<evidence type="ECO:0000256" key="3">
    <source>
        <dbReference type="ARBA" id="ARBA00022989"/>
    </source>
</evidence>
<comment type="subcellular location">
    <subcellularLocation>
        <location evidence="1">Membrane</location>
        <topology evidence="1">Multi-pass membrane protein</topology>
    </subcellularLocation>
</comment>
<organism evidence="7 8">
    <name type="scientific">Candidatus Woykebacteria bacterium RIFCSPHIGHO2_12_FULL_45_10</name>
    <dbReference type="NCBI Taxonomy" id="1802603"/>
    <lineage>
        <taxon>Bacteria</taxon>
        <taxon>Candidatus Woykeibacteriota</taxon>
    </lineage>
</organism>
<feature type="transmembrane region" description="Helical" evidence="5">
    <location>
        <begin position="110"/>
        <end position="133"/>
    </location>
</feature>
<evidence type="ECO:0000256" key="4">
    <source>
        <dbReference type="ARBA" id="ARBA00023136"/>
    </source>
</evidence>
<evidence type="ECO:0000256" key="5">
    <source>
        <dbReference type="SAM" id="Phobius"/>
    </source>
</evidence>
<dbReference type="Pfam" id="PF02674">
    <property type="entry name" value="Colicin_V"/>
    <property type="match status" value="1"/>
</dbReference>
<gene>
    <name evidence="7" type="ORF">A3F35_01135</name>
</gene>
<protein>
    <recommendedName>
        <fullName evidence="6">SCP domain-containing protein</fullName>
    </recommendedName>
</protein>
<feature type="transmembrane region" description="Helical" evidence="5">
    <location>
        <begin position="6"/>
        <end position="26"/>
    </location>
</feature>
<dbReference type="InterPro" id="IPR003825">
    <property type="entry name" value="Colicin-V_CvpA"/>
</dbReference>
<dbReference type="GO" id="GO:0016020">
    <property type="term" value="C:membrane"/>
    <property type="evidence" value="ECO:0007669"/>
    <property type="project" value="UniProtKB-SubCell"/>
</dbReference>
<evidence type="ECO:0000256" key="1">
    <source>
        <dbReference type="ARBA" id="ARBA00004141"/>
    </source>
</evidence>
<dbReference type="InterPro" id="IPR035940">
    <property type="entry name" value="CAP_sf"/>
</dbReference>